<dbReference type="GO" id="GO:0000155">
    <property type="term" value="F:phosphorelay sensor kinase activity"/>
    <property type="evidence" value="ECO:0007669"/>
    <property type="project" value="InterPro"/>
</dbReference>
<dbReference type="InterPro" id="IPR004358">
    <property type="entry name" value="Sig_transdc_His_kin-like_C"/>
</dbReference>
<evidence type="ECO:0000259" key="24">
    <source>
        <dbReference type="PROSITE" id="PS50110"/>
    </source>
</evidence>
<evidence type="ECO:0000256" key="6">
    <source>
        <dbReference type="ARBA" id="ARBA00022475"/>
    </source>
</evidence>
<dbReference type="CDD" id="cd00082">
    <property type="entry name" value="HisKA"/>
    <property type="match status" value="1"/>
</dbReference>
<keyword evidence="5" id="KW-0813">Transport</keyword>
<dbReference type="Gene3D" id="3.30.450.40">
    <property type="match status" value="1"/>
</dbReference>
<dbReference type="SUPFAM" id="SSF47384">
    <property type="entry name" value="Homodimeric domain of signal transducing histidine kinase"/>
    <property type="match status" value="1"/>
</dbReference>
<dbReference type="PANTHER" id="PTHR45339">
    <property type="entry name" value="HYBRID SIGNAL TRANSDUCTION HISTIDINE KINASE J"/>
    <property type="match status" value="1"/>
</dbReference>
<dbReference type="Pfam" id="PF00909">
    <property type="entry name" value="Ammonium_transp"/>
    <property type="match status" value="1"/>
</dbReference>
<dbReference type="Pfam" id="PF00512">
    <property type="entry name" value="HisKA"/>
    <property type="match status" value="1"/>
</dbReference>
<keyword evidence="9 22" id="KW-0812">Transmembrane</keyword>
<dbReference type="InterPro" id="IPR008207">
    <property type="entry name" value="Sig_transdc_His_kin_Hpt_dom"/>
</dbReference>
<keyword evidence="10" id="KW-0547">Nucleotide-binding</keyword>
<keyword evidence="12" id="KW-0067">ATP-binding</keyword>
<dbReference type="GO" id="GO:0005886">
    <property type="term" value="C:plasma membrane"/>
    <property type="evidence" value="ECO:0007669"/>
    <property type="project" value="UniProtKB-SubCell"/>
</dbReference>
<evidence type="ECO:0000256" key="14">
    <source>
        <dbReference type="ARBA" id="ARBA00023012"/>
    </source>
</evidence>
<dbReference type="CDD" id="cd16922">
    <property type="entry name" value="HATPase_EvgS-ArcB-TorS-like"/>
    <property type="match status" value="1"/>
</dbReference>
<evidence type="ECO:0000313" key="26">
    <source>
        <dbReference type="EMBL" id="WNM57611.1"/>
    </source>
</evidence>
<evidence type="ECO:0000256" key="16">
    <source>
        <dbReference type="ARBA" id="ARBA00023177"/>
    </source>
</evidence>
<evidence type="ECO:0000256" key="5">
    <source>
        <dbReference type="ARBA" id="ARBA00022448"/>
    </source>
</evidence>
<dbReference type="GO" id="GO:0008519">
    <property type="term" value="F:ammonium channel activity"/>
    <property type="evidence" value="ECO:0007669"/>
    <property type="project" value="InterPro"/>
</dbReference>
<dbReference type="PROSITE" id="PS50110">
    <property type="entry name" value="RESPONSE_REGULATORY"/>
    <property type="match status" value="2"/>
</dbReference>
<feature type="transmembrane region" description="Helical" evidence="22">
    <location>
        <begin position="354"/>
        <end position="375"/>
    </location>
</feature>
<dbReference type="SMART" id="SM00065">
    <property type="entry name" value="GAF"/>
    <property type="match status" value="1"/>
</dbReference>
<dbReference type="InterPro" id="IPR005467">
    <property type="entry name" value="His_kinase_dom"/>
</dbReference>
<feature type="transmembrane region" description="Helical" evidence="22">
    <location>
        <begin position="288"/>
        <end position="306"/>
    </location>
</feature>
<reference evidence="26 27" key="1">
    <citation type="submission" date="2023-01" db="EMBL/GenBank/DDBJ databases">
        <title>Cultivation and genomic characterization of new, ubiquitous marine nitrite-oxidizing bacteria from the Nitrospirales.</title>
        <authorList>
            <person name="Mueller A.J."/>
            <person name="Daebeler A."/>
            <person name="Herbold C.W."/>
            <person name="Kirkegaard R.H."/>
            <person name="Daims H."/>
        </authorList>
    </citation>
    <scope>NUCLEOTIDE SEQUENCE [LARGE SCALE GENOMIC DNA]</scope>
    <source>
        <strain evidence="26 27">VA</strain>
    </source>
</reference>
<dbReference type="Pfam" id="PF13185">
    <property type="entry name" value="GAF_2"/>
    <property type="match status" value="1"/>
</dbReference>
<protein>
    <recommendedName>
        <fullName evidence="18">Sensory/regulatory protein RpfC</fullName>
        <ecNumber evidence="4">2.7.13.3</ecNumber>
    </recommendedName>
</protein>
<dbReference type="CDD" id="cd17546">
    <property type="entry name" value="REC_hyHK_CKI1_RcsC-like"/>
    <property type="match status" value="1"/>
</dbReference>
<dbReference type="Pfam" id="PF01627">
    <property type="entry name" value="Hpt"/>
    <property type="match status" value="1"/>
</dbReference>
<evidence type="ECO:0000256" key="19">
    <source>
        <dbReference type="PROSITE-ProRule" id="PRU00110"/>
    </source>
</evidence>
<keyword evidence="15 22" id="KW-0472">Membrane</keyword>
<feature type="transmembrane region" description="Helical" evidence="22">
    <location>
        <begin position="6"/>
        <end position="27"/>
    </location>
</feature>
<evidence type="ECO:0000256" key="18">
    <source>
        <dbReference type="ARBA" id="ARBA00068150"/>
    </source>
</evidence>
<gene>
    <name evidence="26" type="primary">amt</name>
    <name evidence="26" type="ORF">PP769_16820</name>
</gene>
<evidence type="ECO:0000256" key="21">
    <source>
        <dbReference type="SAM" id="MobiDB-lite"/>
    </source>
</evidence>
<dbReference type="Gene3D" id="3.30.565.10">
    <property type="entry name" value="Histidine kinase-like ATPase, C-terminal domain"/>
    <property type="match status" value="1"/>
</dbReference>
<proteinExistence type="inferred from homology"/>
<feature type="modified residue" description="4-aspartylphosphate" evidence="20">
    <location>
        <position position="950"/>
    </location>
</feature>
<feature type="transmembrane region" description="Helical" evidence="22">
    <location>
        <begin position="263"/>
        <end position="282"/>
    </location>
</feature>
<dbReference type="KEGG" id="nall:PP769_16820"/>
<dbReference type="Gene3D" id="1.20.120.160">
    <property type="entry name" value="HPT domain"/>
    <property type="match status" value="1"/>
</dbReference>
<comment type="catalytic activity">
    <reaction evidence="1">
        <text>ATP + protein L-histidine = ADP + protein N-phospho-L-histidine.</text>
        <dbReference type="EC" id="2.7.13.3"/>
    </reaction>
</comment>
<organism evidence="26 27">
    <name type="scientific">Candidatus Nitrospira allomarina</name>
    <dbReference type="NCBI Taxonomy" id="3020900"/>
    <lineage>
        <taxon>Bacteria</taxon>
        <taxon>Pseudomonadati</taxon>
        <taxon>Nitrospirota</taxon>
        <taxon>Nitrospiria</taxon>
        <taxon>Nitrospirales</taxon>
        <taxon>Nitrospiraceae</taxon>
        <taxon>Nitrospira</taxon>
    </lineage>
</organism>
<dbReference type="Proteomes" id="UP001302719">
    <property type="component" value="Chromosome"/>
</dbReference>
<accession>A0AA96GH24</accession>
<evidence type="ECO:0000256" key="20">
    <source>
        <dbReference type="PROSITE-ProRule" id="PRU00169"/>
    </source>
</evidence>
<keyword evidence="16" id="KW-0924">Ammonia transport</keyword>
<dbReference type="FunFam" id="1.10.287.130:FF:000002">
    <property type="entry name" value="Two-component osmosensing histidine kinase"/>
    <property type="match status" value="1"/>
</dbReference>
<feature type="transmembrane region" description="Helical" evidence="22">
    <location>
        <begin position="313"/>
        <end position="334"/>
    </location>
</feature>
<evidence type="ECO:0000256" key="12">
    <source>
        <dbReference type="ARBA" id="ARBA00022840"/>
    </source>
</evidence>
<feature type="modified residue" description="Phosphohistidine" evidence="19">
    <location>
        <position position="1254"/>
    </location>
</feature>
<keyword evidence="6" id="KW-1003">Cell membrane</keyword>
<dbReference type="InterPro" id="IPR036097">
    <property type="entry name" value="HisK_dim/P_sf"/>
</dbReference>
<dbReference type="InterPro" id="IPR011006">
    <property type="entry name" value="CheY-like_superfamily"/>
</dbReference>
<sequence length="1317" mass="144394">MSENASHIDVLWLLICAALVMLMQGGFTCLETGRVRAKNSINVAIKNLVDFCTSSLAFWVAGFALMHGPTTAGLIGTEGFLFNAHEQGWLWAFFFFQMVFCGTATTLVSGAVAERMRFTGYLVTSLIVSLLIYPIVGHWMWGGLATGQNTGWLNQLGFIDFAGSTVVHSTGGWVALAAVMIIGPRHGRFSNKAVPIQGQNLPLATLGVLLLWFGWYGFNGGSSLEFTQKASQILVNTTLAGATGALTTLGISWYYLKRPDVGHALNGVLAGLVSITASANIMSPEGTILIGVGAGIICVGATIILERLHIDDAIGVVPVHACVGVWGTVVFPFLSSPDSWGTGLTVWEQAGIQILGSTVCFFWAFGMGFAILWLINQWVSLRVTAEEEQIGLNMTEHGAGTPILDLLVQMEEQRNSHDFTRHVLSEPHTEVGQIAEEYNRVLDTINREQRRRQEMDAALAYGARLDTLFQEIAKATNESSTIEDAMQITMNLICQNTGWPVGHLYLLSEDTSHTLLPTTIWHLKHPDCFETFRSITEHTVFETGVGLPGRVLASGKPGWIRDVTQDPNFPRAQVAKDIGVRAGFGFPILIGKQVVGVLEFFSTETMEPDAKLLEVMGYVGAQLGRVVERKRGEAILIHAKAEAEAATKTKADFLAMMSHEIRTPLNGIIGISDILLGTHLSEDQQDCLLTIKDSGDALLTIINDILDFSKIEAGKLTLETIDFDFRETVDAVVDLLGLKAQEKGIELISLINPEIPTTVQGDPVRLRQILMNLIGNAIKFTAQGEIVVQVVPEEDTSGTGLLRFMITDTGIGISPEGQNRLFQAFSQEDSSTTRKYGGTGLGLSITKMLAELMGGTIGVHSELGQGSCFWFTIRLGSQQSHRIPDKVLPRELEGVRIVLIDDNATNRMLLQLYTRYWGMQGIQAENGEKALALIRECALNEEPCHLALIDMNMPGMDGLELAKAIKADPQLASMRLILLNPLINRVENTHSLTQRHFSAFVNKPVRYKQLHQCLLNVMRRSDVAPSPSMIQTPTNEMNKGSGQRLLLVDDNLVNQQVGVRMLTTLGYQVDIAANGREAVEAITRTAYAGVFMDCQMPEMDGFEATREIRKRARITPHLPIIAMTATAMVGDREKCLEAGMNDFLSKPVKLEDLRRILEKWLFQASSTRHHEDEAGPHQPDNREVSPRSGTSAPDLSPPLDSTILADLRRLGGDEDPVFFISVIEQFCQDSVSHMDRINLAIQKNEGDSLSKVAHAFKGCSRTIGAKPLAELAFQLEQIGQTQNLEKAQAIFVSLQSEFERVQAALQDELKQSSATLP</sequence>
<feature type="transmembrane region" description="Helical" evidence="22">
    <location>
        <begin position="120"/>
        <end position="141"/>
    </location>
</feature>
<evidence type="ECO:0000256" key="2">
    <source>
        <dbReference type="ARBA" id="ARBA00004651"/>
    </source>
</evidence>
<dbReference type="EC" id="2.7.13.3" evidence="4"/>
<feature type="transmembrane region" description="Helical" evidence="22">
    <location>
        <begin position="48"/>
        <end position="68"/>
    </location>
</feature>
<feature type="transmembrane region" description="Helical" evidence="22">
    <location>
        <begin position="238"/>
        <end position="256"/>
    </location>
</feature>
<dbReference type="InterPro" id="IPR001905">
    <property type="entry name" value="Ammonium_transpt"/>
</dbReference>
<feature type="region of interest" description="Disordered" evidence="21">
    <location>
        <begin position="1167"/>
        <end position="1199"/>
    </location>
</feature>
<feature type="transmembrane region" description="Helical" evidence="22">
    <location>
        <begin position="88"/>
        <end position="108"/>
    </location>
</feature>
<dbReference type="InterPro" id="IPR018047">
    <property type="entry name" value="Ammonium_transpt_CS"/>
</dbReference>
<dbReference type="SUPFAM" id="SSF47226">
    <property type="entry name" value="Histidine-containing phosphotransfer domain, HPT domain"/>
    <property type="match status" value="1"/>
</dbReference>
<dbReference type="InterPro" id="IPR001789">
    <property type="entry name" value="Sig_transdc_resp-reg_receiver"/>
</dbReference>
<name>A0AA96GH24_9BACT</name>
<evidence type="ECO:0000256" key="8">
    <source>
        <dbReference type="ARBA" id="ARBA00022679"/>
    </source>
</evidence>
<keyword evidence="27" id="KW-1185">Reference proteome</keyword>
<evidence type="ECO:0000256" key="13">
    <source>
        <dbReference type="ARBA" id="ARBA00022989"/>
    </source>
</evidence>
<evidence type="ECO:0000256" key="1">
    <source>
        <dbReference type="ARBA" id="ARBA00000085"/>
    </source>
</evidence>
<feature type="domain" description="Histidine kinase" evidence="23">
    <location>
        <begin position="656"/>
        <end position="877"/>
    </location>
</feature>
<dbReference type="InterPro" id="IPR029016">
    <property type="entry name" value="GAF-like_dom_sf"/>
</dbReference>
<evidence type="ECO:0000259" key="25">
    <source>
        <dbReference type="PROSITE" id="PS50894"/>
    </source>
</evidence>
<dbReference type="SUPFAM" id="SSF55781">
    <property type="entry name" value="GAF domain-like"/>
    <property type="match status" value="1"/>
</dbReference>
<dbReference type="Pfam" id="PF02518">
    <property type="entry name" value="HATPase_c"/>
    <property type="match status" value="1"/>
</dbReference>
<evidence type="ECO:0000256" key="17">
    <source>
        <dbReference type="ARBA" id="ARBA00064003"/>
    </source>
</evidence>
<keyword evidence="11" id="KW-0418">Kinase</keyword>
<keyword evidence="14" id="KW-0902">Two-component regulatory system</keyword>
<evidence type="ECO:0000313" key="27">
    <source>
        <dbReference type="Proteomes" id="UP001302719"/>
    </source>
</evidence>
<dbReference type="RefSeq" id="WP_312642301.1">
    <property type="nucleotide sequence ID" value="NZ_CP116967.1"/>
</dbReference>
<dbReference type="InterPro" id="IPR029020">
    <property type="entry name" value="Ammonium/urea_transptr"/>
</dbReference>
<dbReference type="PRINTS" id="PR00344">
    <property type="entry name" value="BCTRLSENSOR"/>
</dbReference>
<comment type="similarity">
    <text evidence="3">Belongs to the ammonia transporter channel (TC 1.A.11.2) family.</text>
</comment>
<dbReference type="Gene3D" id="3.40.50.2300">
    <property type="match status" value="2"/>
</dbReference>
<feature type="domain" description="Response regulatory" evidence="24">
    <location>
        <begin position="1044"/>
        <end position="1161"/>
    </location>
</feature>
<evidence type="ECO:0000256" key="22">
    <source>
        <dbReference type="SAM" id="Phobius"/>
    </source>
</evidence>
<evidence type="ECO:0000256" key="9">
    <source>
        <dbReference type="ARBA" id="ARBA00022692"/>
    </source>
</evidence>
<dbReference type="PROSITE" id="PS01219">
    <property type="entry name" value="AMMONIUM_TRANSP"/>
    <property type="match status" value="1"/>
</dbReference>
<feature type="transmembrane region" description="Helical" evidence="22">
    <location>
        <begin position="201"/>
        <end position="218"/>
    </location>
</feature>
<dbReference type="InterPro" id="IPR003661">
    <property type="entry name" value="HisK_dim/P_dom"/>
</dbReference>
<dbReference type="SUPFAM" id="SSF111352">
    <property type="entry name" value="Ammonium transporter"/>
    <property type="match status" value="1"/>
</dbReference>
<evidence type="ECO:0000256" key="11">
    <source>
        <dbReference type="ARBA" id="ARBA00022777"/>
    </source>
</evidence>
<dbReference type="EMBL" id="CP116967">
    <property type="protein sequence ID" value="WNM57611.1"/>
    <property type="molecule type" value="Genomic_DNA"/>
</dbReference>
<dbReference type="PROSITE" id="PS50109">
    <property type="entry name" value="HIS_KIN"/>
    <property type="match status" value="1"/>
</dbReference>
<dbReference type="InterPro" id="IPR036890">
    <property type="entry name" value="HATPase_C_sf"/>
</dbReference>
<feature type="compositionally biased region" description="Basic and acidic residues" evidence="21">
    <location>
        <begin position="1168"/>
        <end position="1185"/>
    </location>
</feature>
<comment type="subunit">
    <text evidence="17">At low DSF concentrations, interacts with RpfF.</text>
</comment>
<dbReference type="SUPFAM" id="SSF52172">
    <property type="entry name" value="CheY-like"/>
    <property type="match status" value="2"/>
</dbReference>
<dbReference type="InterPro" id="IPR024041">
    <property type="entry name" value="NH4_transpt_AmtB-like_dom"/>
</dbReference>
<keyword evidence="13 22" id="KW-1133">Transmembrane helix</keyword>
<evidence type="ECO:0000256" key="10">
    <source>
        <dbReference type="ARBA" id="ARBA00022741"/>
    </source>
</evidence>
<evidence type="ECO:0000256" key="4">
    <source>
        <dbReference type="ARBA" id="ARBA00012438"/>
    </source>
</evidence>
<dbReference type="SMART" id="SM00388">
    <property type="entry name" value="HisKA"/>
    <property type="match status" value="1"/>
</dbReference>
<dbReference type="GO" id="GO:0005524">
    <property type="term" value="F:ATP binding"/>
    <property type="evidence" value="ECO:0007669"/>
    <property type="project" value="UniProtKB-KW"/>
</dbReference>
<dbReference type="SMART" id="SM00387">
    <property type="entry name" value="HATPase_c"/>
    <property type="match status" value="1"/>
</dbReference>
<evidence type="ECO:0000256" key="7">
    <source>
        <dbReference type="ARBA" id="ARBA00022553"/>
    </source>
</evidence>
<keyword evidence="7 20" id="KW-0597">Phosphoprotein</keyword>
<dbReference type="InterPro" id="IPR003018">
    <property type="entry name" value="GAF"/>
</dbReference>
<dbReference type="Gene3D" id="1.10.287.130">
    <property type="match status" value="1"/>
</dbReference>
<dbReference type="Gene3D" id="1.10.3430.10">
    <property type="entry name" value="Ammonium transporter AmtB like domains"/>
    <property type="match status" value="1"/>
</dbReference>
<evidence type="ECO:0000259" key="23">
    <source>
        <dbReference type="PROSITE" id="PS50109"/>
    </source>
</evidence>
<feature type="domain" description="Response regulatory" evidence="24">
    <location>
        <begin position="896"/>
        <end position="1018"/>
    </location>
</feature>
<dbReference type="NCBIfam" id="TIGR00836">
    <property type="entry name" value="amt"/>
    <property type="match status" value="1"/>
</dbReference>
<evidence type="ECO:0000256" key="3">
    <source>
        <dbReference type="ARBA" id="ARBA00005887"/>
    </source>
</evidence>
<feature type="transmembrane region" description="Helical" evidence="22">
    <location>
        <begin position="161"/>
        <end position="181"/>
    </location>
</feature>
<dbReference type="SMART" id="SM00448">
    <property type="entry name" value="REC"/>
    <property type="match status" value="2"/>
</dbReference>
<evidence type="ECO:0000256" key="15">
    <source>
        <dbReference type="ARBA" id="ARBA00023136"/>
    </source>
</evidence>
<feature type="modified residue" description="4-aspartylphosphate" evidence="20">
    <location>
        <position position="1093"/>
    </location>
</feature>
<keyword evidence="8" id="KW-0808">Transferase</keyword>
<dbReference type="InterPro" id="IPR003594">
    <property type="entry name" value="HATPase_dom"/>
</dbReference>
<dbReference type="CDD" id="cd00088">
    <property type="entry name" value="HPT"/>
    <property type="match status" value="1"/>
</dbReference>
<dbReference type="FunFam" id="3.30.565.10:FF:000010">
    <property type="entry name" value="Sensor histidine kinase RcsC"/>
    <property type="match status" value="1"/>
</dbReference>
<dbReference type="PANTHER" id="PTHR45339:SF1">
    <property type="entry name" value="HYBRID SIGNAL TRANSDUCTION HISTIDINE KINASE J"/>
    <property type="match status" value="1"/>
</dbReference>
<dbReference type="Pfam" id="PF00072">
    <property type="entry name" value="Response_reg"/>
    <property type="match status" value="2"/>
</dbReference>
<dbReference type="InterPro" id="IPR036641">
    <property type="entry name" value="HPT_dom_sf"/>
</dbReference>
<dbReference type="PROSITE" id="PS50894">
    <property type="entry name" value="HPT"/>
    <property type="match status" value="1"/>
</dbReference>
<comment type="subcellular location">
    <subcellularLocation>
        <location evidence="2">Cell membrane</location>
        <topology evidence="2">Multi-pass membrane protein</topology>
    </subcellularLocation>
</comment>
<feature type="domain" description="HPt" evidence="25">
    <location>
        <begin position="1215"/>
        <end position="1308"/>
    </location>
</feature>
<dbReference type="SUPFAM" id="SSF55874">
    <property type="entry name" value="ATPase domain of HSP90 chaperone/DNA topoisomerase II/histidine kinase"/>
    <property type="match status" value="1"/>
</dbReference>